<accession>A0A9D4BTD6</accession>
<dbReference type="Proteomes" id="UP000828390">
    <property type="component" value="Unassembled WGS sequence"/>
</dbReference>
<evidence type="ECO:0000313" key="1">
    <source>
        <dbReference type="EMBL" id="KAH3707717.1"/>
    </source>
</evidence>
<protein>
    <submittedName>
        <fullName evidence="1">Uncharacterized protein</fullName>
    </submittedName>
</protein>
<gene>
    <name evidence="1" type="ORF">DPMN_067128</name>
</gene>
<sequence>MAENTSHCPGDIANVSQSTASTAAIDQRADSAADAVKKCLLSVKVSRYDASEVERQMQGELFDKWQENCEVVKNTMIRFSNINEYLDHLQEAYEGIDEQTRKKMNGVLFSEGTWEYKMMEWKFNKGETSNARYGMIAFGRSPDGQFVDCMYVMYRMDFKIAPKKIVNNEEHSLLWGLITWTTSSEKNEERSLGLRTIEQLKNFFRCKAMEGFRDNGVIETINYVKSIEDAANDDIIKS</sequence>
<keyword evidence="2" id="KW-1185">Reference proteome</keyword>
<comment type="caution">
    <text evidence="1">The sequence shown here is derived from an EMBL/GenBank/DDBJ whole genome shotgun (WGS) entry which is preliminary data.</text>
</comment>
<name>A0A9D4BTD6_DREPO</name>
<dbReference type="OrthoDB" id="5951315at2759"/>
<organism evidence="1 2">
    <name type="scientific">Dreissena polymorpha</name>
    <name type="common">Zebra mussel</name>
    <name type="synonym">Mytilus polymorpha</name>
    <dbReference type="NCBI Taxonomy" id="45954"/>
    <lineage>
        <taxon>Eukaryota</taxon>
        <taxon>Metazoa</taxon>
        <taxon>Spiralia</taxon>
        <taxon>Lophotrochozoa</taxon>
        <taxon>Mollusca</taxon>
        <taxon>Bivalvia</taxon>
        <taxon>Autobranchia</taxon>
        <taxon>Heteroconchia</taxon>
        <taxon>Euheterodonta</taxon>
        <taxon>Imparidentia</taxon>
        <taxon>Neoheterodontei</taxon>
        <taxon>Myida</taxon>
        <taxon>Dreissenoidea</taxon>
        <taxon>Dreissenidae</taxon>
        <taxon>Dreissena</taxon>
    </lineage>
</organism>
<reference evidence="1" key="1">
    <citation type="journal article" date="2019" name="bioRxiv">
        <title>The Genome of the Zebra Mussel, Dreissena polymorpha: A Resource for Invasive Species Research.</title>
        <authorList>
            <person name="McCartney M.A."/>
            <person name="Auch B."/>
            <person name="Kono T."/>
            <person name="Mallez S."/>
            <person name="Zhang Y."/>
            <person name="Obille A."/>
            <person name="Becker A."/>
            <person name="Abrahante J.E."/>
            <person name="Garbe J."/>
            <person name="Badalamenti J.P."/>
            <person name="Herman A."/>
            <person name="Mangelson H."/>
            <person name="Liachko I."/>
            <person name="Sullivan S."/>
            <person name="Sone E.D."/>
            <person name="Koren S."/>
            <person name="Silverstein K.A.T."/>
            <person name="Beckman K.B."/>
            <person name="Gohl D.M."/>
        </authorList>
    </citation>
    <scope>NUCLEOTIDE SEQUENCE</scope>
    <source>
        <strain evidence="1">Duluth1</strain>
        <tissue evidence="1">Whole animal</tissue>
    </source>
</reference>
<reference evidence="1" key="2">
    <citation type="submission" date="2020-11" db="EMBL/GenBank/DDBJ databases">
        <authorList>
            <person name="McCartney M.A."/>
            <person name="Auch B."/>
            <person name="Kono T."/>
            <person name="Mallez S."/>
            <person name="Becker A."/>
            <person name="Gohl D.M."/>
            <person name="Silverstein K.A.T."/>
            <person name="Koren S."/>
            <person name="Bechman K.B."/>
            <person name="Herman A."/>
            <person name="Abrahante J.E."/>
            <person name="Garbe J."/>
        </authorList>
    </citation>
    <scope>NUCLEOTIDE SEQUENCE</scope>
    <source>
        <strain evidence="1">Duluth1</strain>
        <tissue evidence="1">Whole animal</tissue>
    </source>
</reference>
<proteinExistence type="predicted"/>
<evidence type="ECO:0000313" key="2">
    <source>
        <dbReference type="Proteomes" id="UP000828390"/>
    </source>
</evidence>
<dbReference type="AlphaFoldDB" id="A0A9D4BTD6"/>
<dbReference type="EMBL" id="JAIWYP010000014">
    <property type="protein sequence ID" value="KAH3707717.1"/>
    <property type="molecule type" value="Genomic_DNA"/>
</dbReference>